<keyword evidence="3" id="KW-1185">Reference proteome</keyword>
<dbReference type="Pfam" id="PF00884">
    <property type="entry name" value="Sulfatase"/>
    <property type="match status" value="1"/>
</dbReference>
<evidence type="ECO:0000313" key="2">
    <source>
        <dbReference type="EMBL" id="KAA9036080.1"/>
    </source>
</evidence>
<dbReference type="AlphaFoldDB" id="A0A5J5ICQ1"/>
<proteinExistence type="predicted"/>
<dbReference type="PANTHER" id="PTHR43108">
    <property type="entry name" value="N-ACETYLGLUCOSAMINE-6-SULFATASE FAMILY MEMBER"/>
    <property type="match status" value="1"/>
</dbReference>
<dbReference type="PANTHER" id="PTHR43108:SF6">
    <property type="entry name" value="N-SULPHOGLUCOSAMINE SULPHOHYDROLASE"/>
    <property type="match status" value="1"/>
</dbReference>
<accession>A0A5J5ICQ1</accession>
<organism evidence="2 3">
    <name type="scientific">Ginsengibacter hankyongi</name>
    <dbReference type="NCBI Taxonomy" id="2607284"/>
    <lineage>
        <taxon>Bacteria</taxon>
        <taxon>Pseudomonadati</taxon>
        <taxon>Bacteroidota</taxon>
        <taxon>Chitinophagia</taxon>
        <taxon>Chitinophagales</taxon>
        <taxon>Chitinophagaceae</taxon>
        <taxon>Ginsengibacter</taxon>
    </lineage>
</organism>
<feature type="domain" description="Sulfatase N-terminal" evidence="1">
    <location>
        <begin position="52"/>
        <end position="378"/>
    </location>
</feature>
<dbReference type="EMBL" id="VYQF01000009">
    <property type="protein sequence ID" value="KAA9036080.1"/>
    <property type="molecule type" value="Genomic_DNA"/>
</dbReference>
<name>A0A5J5ICQ1_9BACT</name>
<protein>
    <submittedName>
        <fullName evidence="2">Sulfatase</fullName>
    </submittedName>
</protein>
<reference evidence="2 3" key="1">
    <citation type="submission" date="2019-09" db="EMBL/GenBank/DDBJ databases">
        <title>Draft genome sequence of Ginsengibacter sp. BR5-29.</title>
        <authorList>
            <person name="Im W.-T."/>
        </authorList>
    </citation>
    <scope>NUCLEOTIDE SEQUENCE [LARGE SCALE GENOMIC DNA]</scope>
    <source>
        <strain evidence="2 3">BR5-29</strain>
    </source>
</reference>
<dbReference type="CDD" id="cd16031">
    <property type="entry name" value="G6S_like"/>
    <property type="match status" value="1"/>
</dbReference>
<dbReference type="SUPFAM" id="SSF53649">
    <property type="entry name" value="Alkaline phosphatase-like"/>
    <property type="match status" value="1"/>
</dbReference>
<sequence>MLDILKYKRMSRQNKIQLCVFLLCVLTISLNLFGQKNIESGGITPRKNNRRPNIIFILTDDQRWDALGAMGNPIIRTPNLDKLATAGILFQNAYVTTSICAVSRASILTGQYQSRHKISDFKTDLNAEAFSTTYPILLKESGYKIGFIGKFGVGHHPPGQLFDFWRNIAPAYVIKGKNGRKIHNTDTVSNAIQEFLDHSDLDKPFCLSISFKAPHEEDGDPPIYIIQPKYKDYYKNVTIPEPVTAKPEYWNHFPDFFRTDSNFARARWKGLFGTPELYQKNVKNYYRLITGVDDVVGDMIKKLDQLGIAENTIIILMGDNGMFLGEHGMEGKWYGYEESIRVPLFIYDPLLPDKIKQIKPQQIALNIDIAPTILSLAGLPIPKNMQGVNLIDVVENKIPERKDFFYQHYFVGSPGIPKEEGVVTKNFKYMKYIEHNYEELFDIKHDPHETTNLANDTRYKKKLIRLKERYNELKKAIE</sequence>
<comment type="caution">
    <text evidence="2">The sequence shown here is derived from an EMBL/GenBank/DDBJ whole genome shotgun (WGS) entry which is preliminary data.</text>
</comment>
<evidence type="ECO:0000259" key="1">
    <source>
        <dbReference type="Pfam" id="PF00884"/>
    </source>
</evidence>
<dbReference type="InterPro" id="IPR000917">
    <property type="entry name" value="Sulfatase_N"/>
</dbReference>
<gene>
    <name evidence="2" type="ORF">FW778_19490</name>
</gene>
<dbReference type="Gene3D" id="3.40.720.10">
    <property type="entry name" value="Alkaline Phosphatase, subunit A"/>
    <property type="match status" value="1"/>
</dbReference>
<evidence type="ECO:0000313" key="3">
    <source>
        <dbReference type="Proteomes" id="UP000326903"/>
    </source>
</evidence>
<dbReference type="InterPro" id="IPR017850">
    <property type="entry name" value="Alkaline_phosphatase_core_sf"/>
</dbReference>
<dbReference type="Proteomes" id="UP000326903">
    <property type="component" value="Unassembled WGS sequence"/>
</dbReference>